<dbReference type="PANTHER" id="PTHR48111:SF50">
    <property type="entry name" value="KDP OPERON TRANSCRIPTIONAL REGULATORY PROTEIN KDPE"/>
    <property type="match status" value="1"/>
</dbReference>
<dbReference type="InterPro" id="IPR016032">
    <property type="entry name" value="Sig_transdc_resp-reg_C-effctor"/>
</dbReference>
<sequence length="109" mass="12390">MVDAGDLVIDLGAATVTRAGERVHLTPREWGVLQMLVAHRGRLVTQRQLLQTVWGPAYTEETQYLRVYMGQLRRKLETDPAHPRHLITEAGRGYRFEVPAAGERPSEDR</sequence>
<dbReference type="CDD" id="cd00383">
    <property type="entry name" value="trans_reg_C"/>
    <property type="match status" value="1"/>
</dbReference>
<dbReference type="GO" id="GO:0006355">
    <property type="term" value="P:regulation of DNA-templated transcription"/>
    <property type="evidence" value="ECO:0007669"/>
    <property type="project" value="InterPro"/>
</dbReference>
<dbReference type="GO" id="GO:0000976">
    <property type="term" value="F:transcription cis-regulatory region binding"/>
    <property type="evidence" value="ECO:0007669"/>
    <property type="project" value="TreeGrafter"/>
</dbReference>
<dbReference type="EMBL" id="CP014518">
    <property type="protein sequence ID" value="AMM33507.1"/>
    <property type="molecule type" value="Genomic_DNA"/>
</dbReference>
<protein>
    <submittedName>
        <fullName evidence="4">Two component transcriptional regulator, winged helix family</fullName>
    </submittedName>
</protein>
<dbReference type="InterPro" id="IPR036388">
    <property type="entry name" value="WH-like_DNA-bd_sf"/>
</dbReference>
<dbReference type="SMART" id="SM00862">
    <property type="entry name" value="Trans_reg_C"/>
    <property type="match status" value="1"/>
</dbReference>
<dbReference type="SUPFAM" id="SSF46894">
    <property type="entry name" value="C-terminal effector domain of the bipartite response regulators"/>
    <property type="match status" value="1"/>
</dbReference>
<evidence type="ECO:0000259" key="3">
    <source>
        <dbReference type="PROSITE" id="PS51755"/>
    </source>
</evidence>
<feature type="domain" description="OmpR/PhoB-type" evidence="3">
    <location>
        <begin position="1"/>
        <end position="98"/>
    </location>
</feature>
<dbReference type="FunFam" id="1.10.10.10:FF:000210">
    <property type="entry name" value="Winged-helix transcriptional response regulator KdpE"/>
    <property type="match status" value="1"/>
</dbReference>
<dbReference type="GO" id="GO:0005829">
    <property type="term" value="C:cytosol"/>
    <property type="evidence" value="ECO:0007669"/>
    <property type="project" value="TreeGrafter"/>
</dbReference>
<dbReference type="Pfam" id="PF00486">
    <property type="entry name" value="Trans_reg_C"/>
    <property type="match status" value="1"/>
</dbReference>
<evidence type="ECO:0000313" key="5">
    <source>
        <dbReference type="Proteomes" id="UP000070134"/>
    </source>
</evidence>
<dbReference type="PANTHER" id="PTHR48111">
    <property type="entry name" value="REGULATOR OF RPOS"/>
    <property type="match status" value="1"/>
</dbReference>
<dbReference type="InterPro" id="IPR039420">
    <property type="entry name" value="WalR-like"/>
</dbReference>
<dbReference type="PROSITE" id="PS51755">
    <property type="entry name" value="OMPR_PHOB"/>
    <property type="match status" value="1"/>
</dbReference>
<dbReference type="PATRIC" id="fig|37927.3.peg.2918"/>
<dbReference type="KEGG" id="satk:SA2016_2842"/>
<keyword evidence="5" id="KW-1185">Reference proteome</keyword>
<dbReference type="GO" id="GO:0032993">
    <property type="term" value="C:protein-DNA complex"/>
    <property type="evidence" value="ECO:0007669"/>
    <property type="project" value="TreeGrafter"/>
</dbReference>
<organism evidence="4 5">
    <name type="scientific">Sinomonas atrocyanea</name>
    <dbReference type="NCBI Taxonomy" id="37927"/>
    <lineage>
        <taxon>Bacteria</taxon>
        <taxon>Bacillati</taxon>
        <taxon>Actinomycetota</taxon>
        <taxon>Actinomycetes</taxon>
        <taxon>Micrococcales</taxon>
        <taxon>Micrococcaceae</taxon>
        <taxon>Sinomonas</taxon>
    </lineage>
</organism>
<evidence type="ECO:0000313" key="4">
    <source>
        <dbReference type="EMBL" id="AMM33507.1"/>
    </source>
</evidence>
<name>A0A127A2T6_9MICC</name>
<dbReference type="Proteomes" id="UP000070134">
    <property type="component" value="Chromosome"/>
</dbReference>
<gene>
    <name evidence="4" type="ORF">SA2016_2842</name>
</gene>
<dbReference type="InterPro" id="IPR001867">
    <property type="entry name" value="OmpR/PhoB-type_DNA-bd"/>
</dbReference>
<accession>A0A127A2T6</accession>
<dbReference type="STRING" id="37927.SA2016_2842"/>
<evidence type="ECO:0000256" key="1">
    <source>
        <dbReference type="ARBA" id="ARBA00023125"/>
    </source>
</evidence>
<dbReference type="GO" id="GO:0000156">
    <property type="term" value="F:phosphorelay response regulator activity"/>
    <property type="evidence" value="ECO:0007669"/>
    <property type="project" value="TreeGrafter"/>
</dbReference>
<dbReference type="AlphaFoldDB" id="A0A127A2T6"/>
<feature type="DNA-binding region" description="OmpR/PhoB-type" evidence="2">
    <location>
        <begin position="1"/>
        <end position="98"/>
    </location>
</feature>
<dbReference type="Gene3D" id="1.10.10.10">
    <property type="entry name" value="Winged helix-like DNA-binding domain superfamily/Winged helix DNA-binding domain"/>
    <property type="match status" value="1"/>
</dbReference>
<evidence type="ECO:0000256" key="2">
    <source>
        <dbReference type="PROSITE-ProRule" id="PRU01091"/>
    </source>
</evidence>
<reference evidence="4 5" key="1">
    <citation type="submission" date="2016-02" db="EMBL/GenBank/DDBJ databases">
        <title>Complete genome of Sinomonas atrocyanea KCTC 3377.</title>
        <authorList>
            <person name="Kim K.M."/>
        </authorList>
    </citation>
    <scope>NUCLEOTIDE SEQUENCE [LARGE SCALE GENOMIC DNA]</scope>
    <source>
        <strain evidence="4 5">KCTC 3377</strain>
    </source>
</reference>
<keyword evidence="1 2" id="KW-0238">DNA-binding</keyword>
<proteinExistence type="predicted"/>